<evidence type="ECO:0000313" key="2">
    <source>
        <dbReference type="Proteomes" id="UP001596137"/>
    </source>
</evidence>
<name>A0ABW1NHV5_9ACTN</name>
<accession>A0ABW1NHV5</accession>
<dbReference type="Proteomes" id="UP001596137">
    <property type="component" value="Unassembled WGS sequence"/>
</dbReference>
<dbReference type="Gene3D" id="3.40.50.450">
    <property type="match status" value="1"/>
</dbReference>
<dbReference type="RefSeq" id="WP_380753448.1">
    <property type="nucleotide sequence ID" value="NZ_JBHSRF010000020.1"/>
</dbReference>
<dbReference type="SUPFAM" id="SSF102405">
    <property type="entry name" value="MCP/YpsA-like"/>
    <property type="match status" value="1"/>
</dbReference>
<evidence type="ECO:0008006" key="3">
    <source>
        <dbReference type="Google" id="ProtNLM"/>
    </source>
</evidence>
<evidence type="ECO:0000313" key="1">
    <source>
        <dbReference type="EMBL" id="MFC6082736.1"/>
    </source>
</evidence>
<dbReference type="EMBL" id="JBHSRF010000020">
    <property type="protein sequence ID" value="MFC6082736.1"/>
    <property type="molecule type" value="Genomic_DNA"/>
</dbReference>
<comment type="caution">
    <text evidence="1">The sequence shown here is derived from an EMBL/GenBank/DDBJ whole genome shotgun (WGS) entry which is preliminary data.</text>
</comment>
<sequence>MPKIAVTGHRDLTDATTESVRTAMREALTTRGDRLIGLSCLAEGADQLFAHEVVRAGGKLHAVIPAADYRDFLPVGARDAYDDLKDRAARVHKMPARSCAPESFMAASEFMLRGADELFAVWDGRPALGLGGTGDVVTYARRKGIKVHVIWPDGARRS</sequence>
<keyword evidence="2" id="KW-1185">Reference proteome</keyword>
<gene>
    <name evidence="1" type="ORF">ACFP1K_16320</name>
</gene>
<reference evidence="2" key="1">
    <citation type="journal article" date="2019" name="Int. J. Syst. Evol. Microbiol.">
        <title>The Global Catalogue of Microorganisms (GCM) 10K type strain sequencing project: providing services to taxonomists for standard genome sequencing and annotation.</title>
        <authorList>
            <consortium name="The Broad Institute Genomics Platform"/>
            <consortium name="The Broad Institute Genome Sequencing Center for Infectious Disease"/>
            <person name="Wu L."/>
            <person name="Ma J."/>
        </authorList>
    </citation>
    <scope>NUCLEOTIDE SEQUENCE [LARGE SCALE GENOMIC DNA]</scope>
    <source>
        <strain evidence="2">JCM 30346</strain>
    </source>
</reference>
<protein>
    <recommendedName>
        <fullName evidence="3">DUF1273 domain-containing protein</fullName>
    </recommendedName>
</protein>
<organism evidence="1 2">
    <name type="scientific">Sphaerisporangium aureirubrum</name>
    <dbReference type="NCBI Taxonomy" id="1544736"/>
    <lineage>
        <taxon>Bacteria</taxon>
        <taxon>Bacillati</taxon>
        <taxon>Actinomycetota</taxon>
        <taxon>Actinomycetes</taxon>
        <taxon>Streptosporangiales</taxon>
        <taxon>Streptosporangiaceae</taxon>
        <taxon>Sphaerisporangium</taxon>
    </lineage>
</organism>
<proteinExistence type="predicted"/>